<sequence>MGSRYKNSYAARKVLCERIVDFSCTSGDKFKLEQWFETLRWKDYFQINIPFYVESVKEFYSNLSNVGDDCNDILELKTKVNKYVIKFDDKILGHILNIPDVGSKFF</sequence>
<evidence type="ECO:0000313" key="1">
    <source>
        <dbReference type="EMBL" id="GAV77804.1"/>
    </source>
</evidence>
<proteinExistence type="predicted"/>
<comment type="caution">
    <text evidence="1">The sequence shown here is derived from an EMBL/GenBank/DDBJ whole genome shotgun (WGS) entry which is preliminary data.</text>
</comment>
<dbReference type="EMBL" id="BDDD01001688">
    <property type="protein sequence ID" value="GAV77804.1"/>
    <property type="molecule type" value="Genomic_DNA"/>
</dbReference>
<protein>
    <submittedName>
        <fullName evidence="1">Uncharacterized protein</fullName>
    </submittedName>
</protein>
<reference evidence="2" key="1">
    <citation type="submission" date="2016-04" db="EMBL/GenBank/DDBJ databases">
        <title>Cephalotus genome sequencing.</title>
        <authorList>
            <person name="Fukushima K."/>
            <person name="Hasebe M."/>
            <person name="Fang X."/>
        </authorList>
    </citation>
    <scope>NUCLEOTIDE SEQUENCE [LARGE SCALE GENOMIC DNA]</scope>
    <source>
        <strain evidence="2">cv. St1</strain>
    </source>
</reference>
<keyword evidence="2" id="KW-1185">Reference proteome</keyword>
<dbReference type="InParanoid" id="A0A1Q3CC39"/>
<dbReference type="Proteomes" id="UP000187406">
    <property type="component" value="Unassembled WGS sequence"/>
</dbReference>
<gene>
    <name evidence="1" type="ORF">CFOL_v3_21274</name>
</gene>
<evidence type="ECO:0000313" key="2">
    <source>
        <dbReference type="Proteomes" id="UP000187406"/>
    </source>
</evidence>
<organism evidence="1 2">
    <name type="scientific">Cephalotus follicularis</name>
    <name type="common">Albany pitcher plant</name>
    <dbReference type="NCBI Taxonomy" id="3775"/>
    <lineage>
        <taxon>Eukaryota</taxon>
        <taxon>Viridiplantae</taxon>
        <taxon>Streptophyta</taxon>
        <taxon>Embryophyta</taxon>
        <taxon>Tracheophyta</taxon>
        <taxon>Spermatophyta</taxon>
        <taxon>Magnoliopsida</taxon>
        <taxon>eudicotyledons</taxon>
        <taxon>Gunneridae</taxon>
        <taxon>Pentapetalae</taxon>
        <taxon>rosids</taxon>
        <taxon>fabids</taxon>
        <taxon>Oxalidales</taxon>
        <taxon>Cephalotaceae</taxon>
        <taxon>Cephalotus</taxon>
    </lineage>
</organism>
<name>A0A1Q3CC39_CEPFO</name>
<dbReference type="AlphaFoldDB" id="A0A1Q3CC39"/>
<accession>A0A1Q3CC39</accession>